<gene>
    <name evidence="1" type="ORF">Air01nite_33880</name>
</gene>
<comment type="caution">
    <text evidence="1">The sequence shown here is derived from an EMBL/GenBank/DDBJ whole genome shotgun (WGS) entry which is preliminary data.</text>
</comment>
<protein>
    <submittedName>
        <fullName evidence="1">Uncharacterized protein</fullName>
    </submittedName>
</protein>
<organism evidence="1 2">
    <name type="scientific">Asanoa iriomotensis</name>
    <dbReference type="NCBI Taxonomy" id="234613"/>
    <lineage>
        <taxon>Bacteria</taxon>
        <taxon>Bacillati</taxon>
        <taxon>Actinomycetota</taxon>
        <taxon>Actinomycetes</taxon>
        <taxon>Micromonosporales</taxon>
        <taxon>Micromonosporaceae</taxon>
        <taxon>Asanoa</taxon>
    </lineage>
</organism>
<sequence>MRNMSQRTAVITLVAVIVAGIGSVAWAAWSVTGTGTATVTAAEVTALQATARPTGSLFPGGSADIEVSVTNPNEFAIEVQSFAPDPRIVVDEAHADGCAAGHVRLKANKKPISERVEADGGTQTFVVKDAVEMVYNAPQACQGASFEITLALAGVGLPD</sequence>
<evidence type="ECO:0000313" key="1">
    <source>
        <dbReference type="EMBL" id="GIF57293.1"/>
    </source>
</evidence>
<proteinExistence type="predicted"/>
<accession>A0ABQ4C3C7</accession>
<keyword evidence="2" id="KW-1185">Reference proteome</keyword>
<reference evidence="1 2" key="1">
    <citation type="submission" date="2021-01" db="EMBL/GenBank/DDBJ databases">
        <title>Whole genome shotgun sequence of Asanoa iriomotensis NBRC 100142.</title>
        <authorList>
            <person name="Komaki H."/>
            <person name="Tamura T."/>
        </authorList>
    </citation>
    <scope>NUCLEOTIDE SEQUENCE [LARGE SCALE GENOMIC DNA]</scope>
    <source>
        <strain evidence="1 2">NBRC 100142</strain>
    </source>
</reference>
<evidence type="ECO:0000313" key="2">
    <source>
        <dbReference type="Proteomes" id="UP000624325"/>
    </source>
</evidence>
<dbReference type="Proteomes" id="UP000624325">
    <property type="component" value="Unassembled WGS sequence"/>
</dbReference>
<dbReference type="EMBL" id="BONC01000021">
    <property type="protein sequence ID" value="GIF57293.1"/>
    <property type="molecule type" value="Genomic_DNA"/>
</dbReference>
<name>A0ABQ4C3C7_9ACTN</name>
<dbReference type="RefSeq" id="WP_203703393.1">
    <property type="nucleotide sequence ID" value="NZ_BAAALU010000021.1"/>
</dbReference>